<feature type="binding site" evidence="6">
    <location>
        <position position="10"/>
    </location>
    <ligand>
        <name>FMN</name>
        <dbReference type="ChEBI" id="CHEBI:58210"/>
    </ligand>
</feature>
<evidence type="ECO:0000256" key="4">
    <source>
        <dbReference type="ARBA" id="ARBA00023027"/>
    </source>
</evidence>
<comment type="caution">
    <text evidence="6">Lacks conserved residue(s) required for the propagation of feature annotation.</text>
</comment>
<gene>
    <name evidence="6" type="primary">azoR</name>
    <name evidence="8" type="ORF">ACFSCV_11735</name>
</gene>
<comment type="subunit">
    <text evidence="6">Homodimer.</text>
</comment>
<evidence type="ECO:0000256" key="5">
    <source>
        <dbReference type="ARBA" id="ARBA00048542"/>
    </source>
</evidence>
<dbReference type="PANTHER" id="PTHR43741:SF2">
    <property type="entry name" value="FMN-DEPENDENT NADH:QUINONE OXIDOREDUCTASE"/>
    <property type="match status" value="1"/>
</dbReference>
<dbReference type="HAMAP" id="MF_01216">
    <property type="entry name" value="Azoreductase_type1"/>
    <property type="match status" value="1"/>
</dbReference>
<organism evidence="8 9">
    <name type="scientific">Methylopila henanensis</name>
    <dbReference type="NCBI Taxonomy" id="873516"/>
    <lineage>
        <taxon>Bacteria</taxon>
        <taxon>Pseudomonadati</taxon>
        <taxon>Pseudomonadota</taxon>
        <taxon>Alphaproteobacteria</taxon>
        <taxon>Hyphomicrobiales</taxon>
        <taxon>Methylopilaceae</taxon>
        <taxon>Methylopila</taxon>
    </lineage>
</organism>
<dbReference type="InterPro" id="IPR003680">
    <property type="entry name" value="Flavodoxin_fold"/>
</dbReference>
<dbReference type="Pfam" id="PF02525">
    <property type="entry name" value="Flavodoxin_2"/>
    <property type="match status" value="1"/>
</dbReference>
<dbReference type="PANTHER" id="PTHR43741">
    <property type="entry name" value="FMN-DEPENDENT NADH-AZOREDUCTASE 1"/>
    <property type="match status" value="1"/>
</dbReference>
<reference evidence="9" key="1">
    <citation type="journal article" date="2019" name="Int. J. Syst. Evol. Microbiol.">
        <title>The Global Catalogue of Microorganisms (GCM) 10K type strain sequencing project: providing services to taxonomists for standard genome sequencing and annotation.</title>
        <authorList>
            <consortium name="The Broad Institute Genomics Platform"/>
            <consortium name="The Broad Institute Genome Sequencing Center for Infectious Disease"/>
            <person name="Wu L."/>
            <person name="Ma J."/>
        </authorList>
    </citation>
    <scope>NUCLEOTIDE SEQUENCE [LARGE SCALE GENOMIC DNA]</scope>
    <source>
        <strain evidence="9">KCTC 23707</strain>
    </source>
</reference>
<keyword evidence="4 6" id="KW-0520">NAD</keyword>
<keyword evidence="1 6" id="KW-0285">Flavoprotein</keyword>
<evidence type="ECO:0000256" key="6">
    <source>
        <dbReference type="HAMAP-Rule" id="MF_01216"/>
    </source>
</evidence>
<evidence type="ECO:0000259" key="7">
    <source>
        <dbReference type="Pfam" id="PF02525"/>
    </source>
</evidence>
<dbReference type="Proteomes" id="UP001597308">
    <property type="component" value="Unassembled WGS sequence"/>
</dbReference>
<proteinExistence type="inferred from homology"/>
<comment type="cofactor">
    <cofactor evidence="6">
        <name>FMN</name>
        <dbReference type="ChEBI" id="CHEBI:58210"/>
    </cofactor>
    <text evidence="6">Binds 1 FMN per subunit.</text>
</comment>
<evidence type="ECO:0000256" key="3">
    <source>
        <dbReference type="ARBA" id="ARBA00023002"/>
    </source>
</evidence>
<keyword evidence="9" id="KW-1185">Reference proteome</keyword>
<dbReference type="InterPro" id="IPR029039">
    <property type="entry name" value="Flavoprotein-like_sf"/>
</dbReference>
<protein>
    <recommendedName>
        <fullName evidence="6">FMN dependent NADH:quinone oxidoreductase</fullName>
        <ecNumber evidence="6">1.6.5.-</ecNumber>
    </recommendedName>
    <alternativeName>
        <fullName evidence="6">Azo-dye reductase</fullName>
    </alternativeName>
    <alternativeName>
        <fullName evidence="6">FMN-dependent NADH-azo compound oxidoreductase</fullName>
    </alternativeName>
    <alternativeName>
        <fullName evidence="6">FMN-dependent NADH-azoreductase</fullName>
        <ecNumber evidence="6">1.7.1.17</ecNumber>
    </alternativeName>
</protein>
<feature type="domain" description="Flavodoxin-like fold" evidence="7">
    <location>
        <begin position="3"/>
        <end position="206"/>
    </location>
</feature>
<dbReference type="SUPFAM" id="SSF52218">
    <property type="entry name" value="Flavoproteins"/>
    <property type="match status" value="1"/>
</dbReference>
<evidence type="ECO:0000313" key="8">
    <source>
        <dbReference type="EMBL" id="MFD1703672.1"/>
    </source>
</evidence>
<dbReference type="Gene3D" id="3.40.50.360">
    <property type="match status" value="1"/>
</dbReference>
<accession>A0ABW4K785</accession>
<name>A0ABW4K785_9HYPH</name>
<dbReference type="RefSeq" id="WP_378799768.1">
    <property type="nucleotide sequence ID" value="NZ_JBHUER010000008.1"/>
</dbReference>
<comment type="catalytic activity">
    <reaction evidence="6">
        <text>2 a quinone + NADH + H(+) = 2 a 1,4-benzosemiquinone + NAD(+)</text>
        <dbReference type="Rhea" id="RHEA:65952"/>
        <dbReference type="ChEBI" id="CHEBI:15378"/>
        <dbReference type="ChEBI" id="CHEBI:57540"/>
        <dbReference type="ChEBI" id="CHEBI:57945"/>
        <dbReference type="ChEBI" id="CHEBI:132124"/>
        <dbReference type="ChEBI" id="CHEBI:134225"/>
    </reaction>
</comment>
<comment type="function">
    <text evidence="6">Also exhibits azoreductase activity. Catalyzes the reductive cleavage of the azo bond in aromatic azo compounds to the corresponding amines.</text>
</comment>
<dbReference type="InterPro" id="IPR023048">
    <property type="entry name" value="NADH:quinone_OxRdtase_FMN_depd"/>
</dbReference>
<dbReference type="EC" id="1.6.5.-" evidence="6"/>
<keyword evidence="2 6" id="KW-0288">FMN</keyword>
<evidence type="ECO:0000256" key="2">
    <source>
        <dbReference type="ARBA" id="ARBA00022643"/>
    </source>
</evidence>
<dbReference type="InterPro" id="IPR050104">
    <property type="entry name" value="FMN-dep_NADH:Q_OxRdtase_AzoR1"/>
</dbReference>
<sequence>MSTLLHIDASGRATRSLSRALSRRFVEGWLAARPGDRVIRRDLAKDPPPLMSEAWIAAAFAKPQARDAAAREALRYSDAAIDELAAADVIVLGAPMYNYGMPAALKAWVDQVVRVGRTFSFDLARGDQPIEPILAGKRLVVLSARGEFGFGAGGERAARNHLDPHLATVAPYLGVAPGAIRTVAVEYQEFGDGRFARSREEAERAVDALAAELAGTAVAA</sequence>
<dbReference type="EC" id="1.7.1.17" evidence="6"/>
<comment type="similarity">
    <text evidence="6">Belongs to the azoreductase type 1 family.</text>
</comment>
<feature type="binding site" evidence="6">
    <location>
        <begin position="16"/>
        <end position="18"/>
    </location>
    <ligand>
        <name>FMN</name>
        <dbReference type="ChEBI" id="CHEBI:58210"/>
    </ligand>
</feature>
<comment type="catalytic activity">
    <reaction evidence="5">
        <text>N,N-dimethyl-1,4-phenylenediamine + anthranilate + 2 NAD(+) = 2-(4-dimethylaminophenyl)diazenylbenzoate + 2 NADH + 2 H(+)</text>
        <dbReference type="Rhea" id="RHEA:55872"/>
        <dbReference type="ChEBI" id="CHEBI:15378"/>
        <dbReference type="ChEBI" id="CHEBI:15783"/>
        <dbReference type="ChEBI" id="CHEBI:16567"/>
        <dbReference type="ChEBI" id="CHEBI:57540"/>
        <dbReference type="ChEBI" id="CHEBI:57945"/>
        <dbReference type="ChEBI" id="CHEBI:71579"/>
        <dbReference type="EC" id="1.7.1.17"/>
    </reaction>
    <physiologicalReaction direction="right-to-left" evidence="5">
        <dbReference type="Rhea" id="RHEA:55874"/>
    </physiologicalReaction>
</comment>
<dbReference type="EMBL" id="JBHUER010000008">
    <property type="protein sequence ID" value="MFD1703672.1"/>
    <property type="molecule type" value="Genomic_DNA"/>
</dbReference>
<evidence type="ECO:0000313" key="9">
    <source>
        <dbReference type="Proteomes" id="UP001597308"/>
    </source>
</evidence>
<comment type="caution">
    <text evidence="8">The sequence shown here is derived from an EMBL/GenBank/DDBJ whole genome shotgun (WGS) entry which is preliminary data.</text>
</comment>
<comment type="function">
    <text evidence="6">Quinone reductase that provides resistance to thiol-specific stress caused by electrophilic quinones.</text>
</comment>
<evidence type="ECO:0000256" key="1">
    <source>
        <dbReference type="ARBA" id="ARBA00022630"/>
    </source>
</evidence>
<keyword evidence="3 6" id="KW-0560">Oxidoreductase</keyword>